<feature type="region of interest" description="Disordered" evidence="8">
    <location>
        <begin position="1"/>
        <end position="49"/>
    </location>
</feature>
<keyword evidence="6 7" id="KW-0503">Monooxygenase</keyword>
<dbReference type="Pfam" id="PF00067">
    <property type="entry name" value="p450"/>
    <property type="match status" value="1"/>
</dbReference>
<evidence type="ECO:0000256" key="1">
    <source>
        <dbReference type="ARBA" id="ARBA00010617"/>
    </source>
</evidence>
<dbReference type="AlphaFoldDB" id="A0A0A0NFU2"/>
<feature type="compositionally biased region" description="Low complexity" evidence="8">
    <location>
        <begin position="27"/>
        <end position="36"/>
    </location>
</feature>
<evidence type="ECO:0008006" key="11">
    <source>
        <dbReference type="Google" id="ProtNLM"/>
    </source>
</evidence>
<dbReference type="STRING" id="1343740.M271_21650"/>
<dbReference type="EMBL" id="QYCY01000001">
    <property type="protein sequence ID" value="RLV81089.1"/>
    <property type="molecule type" value="Genomic_DNA"/>
</dbReference>
<dbReference type="GO" id="GO:0016705">
    <property type="term" value="F:oxidoreductase activity, acting on paired donors, with incorporation or reduction of molecular oxygen"/>
    <property type="evidence" value="ECO:0007669"/>
    <property type="project" value="InterPro"/>
</dbReference>
<dbReference type="Proteomes" id="UP000281594">
    <property type="component" value="Unassembled WGS sequence"/>
</dbReference>
<evidence type="ECO:0000256" key="6">
    <source>
        <dbReference type="ARBA" id="ARBA00023033"/>
    </source>
</evidence>
<proteinExistence type="inferred from homology"/>
<dbReference type="PROSITE" id="PS00086">
    <property type="entry name" value="CYTOCHROME_P450"/>
    <property type="match status" value="1"/>
</dbReference>
<evidence type="ECO:0000256" key="4">
    <source>
        <dbReference type="ARBA" id="ARBA00023002"/>
    </source>
</evidence>
<keyword evidence="3 7" id="KW-0479">Metal-binding</keyword>
<dbReference type="Gene3D" id="1.10.630.10">
    <property type="entry name" value="Cytochrome P450"/>
    <property type="match status" value="1"/>
</dbReference>
<dbReference type="InterPro" id="IPR017972">
    <property type="entry name" value="Cyt_P450_CS"/>
</dbReference>
<reference evidence="9 10" key="1">
    <citation type="journal article" date="2018" name="J. Biol. Chem.">
        <title>Discovery of the actinoplanic acid pathway in Streptomyces rapamycinicus reveals a genetically conserved synergism with rapamycin.</title>
        <authorList>
            <person name="Mrak P."/>
            <person name="Krastel P."/>
            <person name="Pivk Lukancic P."/>
            <person name="Tao J."/>
            <person name="Pistorius D."/>
            <person name="Moore C.M."/>
        </authorList>
    </citation>
    <scope>NUCLEOTIDE SEQUENCE [LARGE SCALE GENOMIC DNA]</scope>
    <source>
        <strain evidence="9 10">NRRL 5491</strain>
    </source>
</reference>
<name>A0A0A0NFU2_STRRN</name>
<evidence type="ECO:0000313" key="10">
    <source>
        <dbReference type="Proteomes" id="UP000281594"/>
    </source>
</evidence>
<keyword evidence="5 7" id="KW-0408">Iron</keyword>
<dbReference type="PANTHER" id="PTHR46696">
    <property type="entry name" value="P450, PUTATIVE (EUROFUNG)-RELATED"/>
    <property type="match status" value="1"/>
</dbReference>
<dbReference type="GO" id="GO:0005506">
    <property type="term" value="F:iron ion binding"/>
    <property type="evidence" value="ECO:0007669"/>
    <property type="project" value="InterPro"/>
</dbReference>
<dbReference type="FunFam" id="1.10.630.10:FF:000018">
    <property type="entry name" value="Cytochrome P450 monooxygenase"/>
    <property type="match status" value="1"/>
</dbReference>
<dbReference type="SUPFAM" id="SSF48264">
    <property type="entry name" value="Cytochrome P450"/>
    <property type="match status" value="1"/>
</dbReference>
<dbReference type="KEGG" id="src:M271_21650"/>
<dbReference type="InterPro" id="IPR001128">
    <property type="entry name" value="Cyt_P450"/>
</dbReference>
<dbReference type="PRINTS" id="PR00385">
    <property type="entry name" value="P450"/>
</dbReference>
<dbReference type="GO" id="GO:0004497">
    <property type="term" value="F:monooxygenase activity"/>
    <property type="evidence" value="ECO:0007669"/>
    <property type="project" value="UniProtKB-KW"/>
</dbReference>
<dbReference type="eggNOG" id="COG2124">
    <property type="taxonomic scope" value="Bacteria"/>
</dbReference>
<dbReference type="HOGENOM" id="CLU_033716_1_1_11"/>
<sequence>MTGPDIPSAVGNASPRSADSFHRRQDTMMSETVTAATEEETFSFPQQRTCPYRPPAGYSALRDHGPLAEVTLYDGNTAWLVTRHADARRLLTDPRVSSERASDGFPIITPRLLGARWFRTLVTMDGEEHSMYRRMLIPDFTAKRTKAMQPDVERIVDDCVDRLLAATPPVDLIQDFASELSSRVIFHLLGVPTEDQATFQERSVRLLRAADSEESEGPLGELVAYMDQLVSSRGAGTGTWLLDRLSVEEVAKGELDRGDLIRMAVQLLVTGQGTTAQMIALGMATLLDHPDQLASVRADPDTIPAAVDELLRYLTIADMAGLRVVTEDIEFHGRVIPAGSGLIMPYALLDHDPETYPEPDRFDVHREPHQHFAFGFGPHNCLAQGLARMELEVTFRALLRRVPSLRLKKPLKELRVREAADMQGVYELPVTW</sequence>
<evidence type="ECO:0000256" key="2">
    <source>
        <dbReference type="ARBA" id="ARBA00022617"/>
    </source>
</evidence>
<accession>A0A0A0NFU2</accession>
<organism evidence="9 10">
    <name type="scientific">Streptomyces rapamycinicus (strain ATCC 29253 / DSM 41530 / NRRL 5491 / AYB-994)</name>
    <name type="common">Streptomyces hygroscopicus (strain ATCC 29253)</name>
    <dbReference type="NCBI Taxonomy" id="1343740"/>
    <lineage>
        <taxon>Bacteria</taxon>
        <taxon>Bacillati</taxon>
        <taxon>Actinomycetota</taxon>
        <taxon>Actinomycetes</taxon>
        <taxon>Kitasatosporales</taxon>
        <taxon>Streptomycetaceae</taxon>
        <taxon>Streptomyces</taxon>
        <taxon>Streptomyces violaceusniger group</taxon>
    </lineage>
</organism>
<evidence type="ECO:0000256" key="7">
    <source>
        <dbReference type="RuleBase" id="RU000461"/>
    </source>
</evidence>
<dbReference type="PANTHER" id="PTHR46696:SF1">
    <property type="entry name" value="CYTOCHROME P450 YJIB-RELATED"/>
    <property type="match status" value="1"/>
</dbReference>
<gene>
    <name evidence="9" type="ORF">D3C57_121930</name>
</gene>
<dbReference type="PRINTS" id="PR00359">
    <property type="entry name" value="BP450"/>
</dbReference>
<keyword evidence="2 7" id="KW-0349">Heme</keyword>
<evidence type="ECO:0000256" key="3">
    <source>
        <dbReference type="ARBA" id="ARBA00022723"/>
    </source>
</evidence>
<protein>
    <recommendedName>
        <fullName evidence="11">Cytochrome P450</fullName>
    </recommendedName>
</protein>
<dbReference type="CDD" id="cd11030">
    <property type="entry name" value="CYP105-like"/>
    <property type="match status" value="1"/>
</dbReference>
<dbReference type="InterPro" id="IPR002397">
    <property type="entry name" value="Cyt_P450_B"/>
</dbReference>
<evidence type="ECO:0000313" key="9">
    <source>
        <dbReference type="EMBL" id="RLV81089.1"/>
    </source>
</evidence>
<comment type="similarity">
    <text evidence="1 7">Belongs to the cytochrome P450 family.</text>
</comment>
<dbReference type="InterPro" id="IPR036396">
    <property type="entry name" value="Cyt_P450_sf"/>
</dbReference>
<comment type="caution">
    <text evidence="9">The sequence shown here is derived from an EMBL/GenBank/DDBJ whole genome shotgun (WGS) entry which is preliminary data.</text>
</comment>
<dbReference type="GO" id="GO:0020037">
    <property type="term" value="F:heme binding"/>
    <property type="evidence" value="ECO:0007669"/>
    <property type="project" value="InterPro"/>
</dbReference>
<evidence type="ECO:0000256" key="8">
    <source>
        <dbReference type="SAM" id="MobiDB-lite"/>
    </source>
</evidence>
<keyword evidence="4 7" id="KW-0560">Oxidoreductase</keyword>
<evidence type="ECO:0000256" key="5">
    <source>
        <dbReference type="ARBA" id="ARBA00023004"/>
    </source>
</evidence>